<feature type="non-terminal residue" evidence="2">
    <location>
        <position position="1"/>
    </location>
</feature>
<dbReference type="InterPro" id="IPR009647">
    <property type="entry name" value="PBP_C"/>
</dbReference>
<keyword evidence="3" id="KW-1185">Reference proteome</keyword>
<proteinExistence type="predicted"/>
<feature type="domain" description="Penicillin-binding C-terminal" evidence="1">
    <location>
        <begin position="23"/>
        <end position="106"/>
    </location>
</feature>
<dbReference type="AlphaFoldDB" id="A0A508ACF5"/>
<evidence type="ECO:0000313" key="2">
    <source>
        <dbReference type="EMBL" id="TQD46603.1"/>
    </source>
</evidence>
<dbReference type="Pfam" id="PF06832">
    <property type="entry name" value="BiPBP_C"/>
    <property type="match status" value="1"/>
</dbReference>
<dbReference type="EMBL" id="VICE01000065">
    <property type="protein sequence ID" value="TQD46603.1"/>
    <property type="molecule type" value="Genomic_DNA"/>
</dbReference>
<name>A0A508ACF5_9GAMM</name>
<evidence type="ECO:0000259" key="1">
    <source>
        <dbReference type="Pfam" id="PF06832"/>
    </source>
</evidence>
<organism evidence="2 3">
    <name type="scientific">Marilutibacter aestuarii</name>
    <dbReference type="NCBI Taxonomy" id="1706195"/>
    <lineage>
        <taxon>Bacteria</taxon>
        <taxon>Pseudomonadati</taxon>
        <taxon>Pseudomonadota</taxon>
        <taxon>Gammaproteobacteria</taxon>
        <taxon>Lysobacterales</taxon>
        <taxon>Lysobacteraceae</taxon>
        <taxon>Marilutibacter</taxon>
    </lineage>
</organism>
<evidence type="ECO:0000313" key="3">
    <source>
        <dbReference type="Proteomes" id="UP000318212"/>
    </source>
</evidence>
<accession>A0A508ACF5</accession>
<protein>
    <submittedName>
        <fullName evidence="2">Penicillin-binding protein 1C</fullName>
    </submittedName>
</protein>
<comment type="caution">
    <text evidence="2">The sequence shown here is derived from an EMBL/GenBank/DDBJ whole genome shotgun (WGS) entry which is preliminary data.</text>
</comment>
<reference evidence="2 3" key="1">
    <citation type="submission" date="2019-06" db="EMBL/GenBank/DDBJ databases">
        <title>Lysobacter alkalisoli sp. nov. isolated from saline soil.</title>
        <authorList>
            <person name="Sun J.-Q."/>
            <person name="Xu L."/>
        </authorList>
    </citation>
    <scope>NUCLEOTIDE SEQUENCE [LARGE SCALE GENOMIC DNA]</scope>
    <source>
        <strain evidence="2 3">JCM 31130</strain>
    </source>
</reference>
<dbReference type="Proteomes" id="UP000318212">
    <property type="component" value="Unassembled WGS sequence"/>
</dbReference>
<sequence>TSAERRAAALPPLAADCVDDGRSGHEHLAIEGLDDRATLAAAPGATRGLRLSLRAVGSDARIRWLLDGRLVGESVGGGRFEHDFGEPGTHTLTALAETGAWARVEFRVLPPTGR</sequence>
<gene>
    <name evidence="2" type="ORF">FKV25_06625</name>
</gene>